<gene>
    <name evidence="3" type="ORF">L21SP2_3470</name>
</gene>
<evidence type="ECO:0000313" key="4">
    <source>
        <dbReference type="Proteomes" id="UP000018680"/>
    </source>
</evidence>
<dbReference type="Pfam" id="PF05257">
    <property type="entry name" value="CHAP"/>
    <property type="match status" value="1"/>
</dbReference>
<dbReference type="EMBL" id="CP006939">
    <property type="protein sequence ID" value="AHC16806.1"/>
    <property type="molecule type" value="Genomic_DNA"/>
</dbReference>
<proteinExistence type="predicted"/>
<dbReference type="STRING" id="1307761.L21SP2_3470"/>
<dbReference type="KEGG" id="slr:L21SP2_3470"/>
<organism evidence="3 4">
    <name type="scientific">Salinispira pacifica</name>
    <dbReference type="NCBI Taxonomy" id="1307761"/>
    <lineage>
        <taxon>Bacteria</taxon>
        <taxon>Pseudomonadati</taxon>
        <taxon>Spirochaetota</taxon>
        <taxon>Spirochaetia</taxon>
        <taxon>Spirochaetales</taxon>
        <taxon>Spirochaetaceae</taxon>
        <taxon>Salinispira</taxon>
    </lineage>
</organism>
<dbReference type="InterPro" id="IPR038765">
    <property type="entry name" value="Papain-like_cys_pep_sf"/>
</dbReference>
<evidence type="ECO:0000313" key="3">
    <source>
        <dbReference type="EMBL" id="AHC16806.1"/>
    </source>
</evidence>
<dbReference type="AlphaFoldDB" id="V5WNU2"/>
<dbReference type="HOGENOM" id="CLU_1214108_0_0_12"/>
<name>V5WNU2_9SPIO</name>
<evidence type="ECO:0000259" key="2">
    <source>
        <dbReference type="Pfam" id="PF05257"/>
    </source>
</evidence>
<dbReference type="Proteomes" id="UP000018680">
    <property type="component" value="Chromosome"/>
</dbReference>
<feature type="region of interest" description="Disordered" evidence="1">
    <location>
        <begin position="1"/>
        <end position="28"/>
    </location>
</feature>
<reference evidence="3 4" key="1">
    <citation type="journal article" date="2015" name="Stand. Genomic Sci.">
        <title>Complete genome sequence and description of Salinispira pacifica gen. nov., sp. nov., a novel spirochaete isolated form a hypersaline microbial mat.</title>
        <authorList>
            <person name="Ben Hania W."/>
            <person name="Joseph M."/>
            <person name="Schumann P."/>
            <person name="Bunk B."/>
            <person name="Fiebig A."/>
            <person name="Sproer C."/>
            <person name="Klenk H.P."/>
            <person name="Fardeau M.L."/>
            <person name="Spring S."/>
        </authorList>
    </citation>
    <scope>NUCLEOTIDE SEQUENCE [LARGE SCALE GENOMIC DNA]</scope>
    <source>
        <strain evidence="3 4">L21-RPul-D2</strain>
    </source>
</reference>
<dbReference type="InterPro" id="IPR007921">
    <property type="entry name" value="CHAP_dom"/>
</dbReference>
<evidence type="ECO:0000256" key="1">
    <source>
        <dbReference type="SAM" id="MobiDB-lite"/>
    </source>
</evidence>
<feature type="compositionally biased region" description="Polar residues" evidence="1">
    <location>
        <begin position="1"/>
        <end position="11"/>
    </location>
</feature>
<dbReference type="Gene3D" id="3.90.1720.10">
    <property type="entry name" value="endopeptidase domain like (from Nostoc punctiforme)"/>
    <property type="match status" value="1"/>
</dbReference>
<feature type="domain" description="Peptidase C51" evidence="2">
    <location>
        <begin position="73"/>
        <end position="165"/>
    </location>
</feature>
<protein>
    <recommendedName>
        <fullName evidence="2">Peptidase C51 domain-containing protein</fullName>
    </recommendedName>
</protein>
<keyword evidence="4" id="KW-1185">Reference proteome</keyword>
<dbReference type="eggNOG" id="COG0791">
    <property type="taxonomic scope" value="Bacteria"/>
</dbReference>
<sequence length="228" mass="25730">MKSRGNISSLPDSRGSAENGDKVIESSHPQLGDRYVRDGYILPNNIQQQIVESGISLTKKNRLTVQGKDFAQDCTGTVLAAYWGAGLNPVKYFHLYSGNGVKRLHDMGEAYDLNYFSSLPNPGDVIIWDDTYDRDGNGKWGDPYTHAGVVVSVTEDGQITYLHYNYARGVVLEKMNLNRPDTYTDSNGNQVNSAMRMKSHRYIKPDSWLSSHLVRGFIPLYRYPEIER</sequence>
<dbReference type="SUPFAM" id="SSF54001">
    <property type="entry name" value="Cysteine proteinases"/>
    <property type="match status" value="1"/>
</dbReference>
<accession>V5WNU2</accession>